<evidence type="ECO:0000313" key="3">
    <source>
        <dbReference type="Proteomes" id="UP001595748"/>
    </source>
</evidence>
<accession>A0ABV8A6Y5</accession>
<dbReference type="Pfam" id="PF10016">
    <property type="entry name" value="DUF2259"/>
    <property type="match status" value="1"/>
</dbReference>
<keyword evidence="3" id="KW-1185">Reference proteome</keyword>
<evidence type="ECO:0000256" key="1">
    <source>
        <dbReference type="SAM" id="SignalP"/>
    </source>
</evidence>
<feature type="signal peptide" evidence="1">
    <location>
        <begin position="1"/>
        <end position="18"/>
    </location>
</feature>
<dbReference type="Proteomes" id="UP001595748">
    <property type="component" value="Unassembled WGS sequence"/>
</dbReference>
<evidence type="ECO:0000313" key="2">
    <source>
        <dbReference type="EMBL" id="MFC3861453.1"/>
    </source>
</evidence>
<gene>
    <name evidence="2" type="ORF">ACFOPQ_11850</name>
</gene>
<comment type="caution">
    <text evidence="2">The sequence shown here is derived from an EMBL/GenBank/DDBJ whole genome shotgun (WGS) entry which is preliminary data.</text>
</comment>
<dbReference type="InterPro" id="IPR018725">
    <property type="entry name" value="DUF2259_secreted"/>
</dbReference>
<name>A0ABV8A6Y5_9DEIO</name>
<keyword evidence="1" id="KW-0732">Signal</keyword>
<feature type="chain" id="PRO_5045691588" evidence="1">
    <location>
        <begin position="19"/>
        <end position="226"/>
    </location>
</feature>
<protein>
    <submittedName>
        <fullName evidence="2">DUF2259 domain-containing protein</fullName>
    </submittedName>
</protein>
<dbReference type="EMBL" id="JBHRZF010000142">
    <property type="protein sequence ID" value="MFC3861453.1"/>
    <property type="molecule type" value="Genomic_DNA"/>
</dbReference>
<dbReference type="RefSeq" id="WP_380078355.1">
    <property type="nucleotide sequence ID" value="NZ_JBHRZF010000142.1"/>
</dbReference>
<sequence>MKPAAWLAPLLLTGVAQAGDRLDVTRVSFNAKGTHALAMVQGTQDGSGFPVARLHLLNTSTGREWKASSRTQNTNTTVQALMKALLNAQKPSLKVQGYASGVTSVPRFKRTFPTQAPTWQEGVGTGQTEQNSVKLWTRPVPVNVQVLPAQTPCKYANMLPQGVTPARLVLRVNGQPVAATAVPCAARYSLERVDVKGNRALFTLRAYTPGFEGPNAEPLFLATTLQ</sequence>
<reference evidence="3" key="1">
    <citation type="journal article" date="2019" name="Int. J. Syst. Evol. Microbiol.">
        <title>The Global Catalogue of Microorganisms (GCM) 10K type strain sequencing project: providing services to taxonomists for standard genome sequencing and annotation.</title>
        <authorList>
            <consortium name="The Broad Institute Genomics Platform"/>
            <consortium name="The Broad Institute Genome Sequencing Center for Infectious Disease"/>
            <person name="Wu L."/>
            <person name="Ma J."/>
        </authorList>
    </citation>
    <scope>NUCLEOTIDE SEQUENCE [LARGE SCALE GENOMIC DNA]</scope>
    <source>
        <strain evidence="3">CCTCC AB 2013263</strain>
    </source>
</reference>
<organism evidence="2 3">
    <name type="scientific">Deinococcus antarcticus</name>
    <dbReference type="NCBI Taxonomy" id="1298767"/>
    <lineage>
        <taxon>Bacteria</taxon>
        <taxon>Thermotogati</taxon>
        <taxon>Deinococcota</taxon>
        <taxon>Deinococci</taxon>
        <taxon>Deinococcales</taxon>
        <taxon>Deinococcaceae</taxon>
        <taxon>Deinococcus</taxon>
    </lineage>
</organism>
<proteinExistence type="predicted"/>